<dbReference type="InterPro" id="IPR050366">
    <property type="entry name" value="BP-dependent_transpt_permease"/>
</dbReference>
<dbReference type="AlphaFoldDB" id="A0A2Y9B9H7"/>
<feature type="transmembrane region" description="Helical" evidence="7">
    <location>
        <begin position="184"/>
        <end position="204"/>
    </location>
</feature>
<evidence type="ECO:0000313" key="10">
    <source>
        <dbReference type="Proteomes" id="UP000245845"/>
    </source>
</evidence>
<evidence type="ECO:0000256" key="4">
    <source>
        <dbReference type="ARBA" id="ARBA00022692"/>
    </source>
</evidence>
<feature type="domain" description="ABC transmembrane type-1" evidence="8">
    <location>
        <begin position="71"/>
        <end position="261"/>
    </location>
</feature>
<feature type="transmembrane region" description="Helical" evidence="7">
    <location>
        <begin position="109"/>
        <end position="130"/>
    </location>
</feature>
<dbReference type="GO" id="GO:0005886">
    <property type="term" value="C:plasma membrane"/>
    <property type="evidence" value="ECO:0007669"/>
    <property type="project" value="UniProtKB-SubCell"/>
</dbReference>
<evidence type="ECO:0000256" key="6">
    <source>
        <dbReference type="ARBA" id="ARBA00023136"/>
    </source>
</evidence>
<evidence type="ECO:0000256" key="7">
    <source>
        <dbReference type="RuleBase" id="RU363032"/>
    </source>
</evidence>
<dbReference type="EMBL" id="QGDL01000002">
    <property type="protein sequence ID" value="PWJ31314.1"/>
    <property type="molecule type" value="Genomic_DNA"/>
</dbReference>
<keyword evidence="10" id="KW-1185">Reference proteome</keyword>
<comment type="caution">
    <text evidence="9">The sequence shown here is derived from an EMBL/GenBank/DDBJ whole genome shotgun (WGS) entry which is preliminary data.</text>
</comment>
<keyword evidence="3" id="KW-1003">Cell membrane</keyword>
<evidence type="ECO:0000256" key="5">
    <source>
        <dbReference type="ARBA" id="ARBA00022989"/>
    </source>
</evidence>
<evidence type="ECO:0000256" key="3">
    <source>
        <dbReference type="ARBA" id="ARBA00022475"/>
    </source>
</evidence>
<keyword evidence="2 7" id="KW-0813">Transport</keyword>
<protein>
    <submittedName>
        <fullName evidence="9">Peptide/nickel transport system permease protein/peptide/nickel transport system permease protein</fullName>
    </submittedName>
</protein>
<evidence type="ECO:0000256" key="2">
    <source>
        <dbReference type="ARBA" id="ARBA00022448"/>
    </source>
</evidence>
<comment type="similarity">
    <text evidence="7">Belongs to the binding-protein-dependent transport system permease family.</text>
</comment>
<keyword evidence="5 7" id="KW-1133">Transmembrane helix</keyword>
<dbReference type="Gene3D" id="1.10.3720.10">
    <property type="entry name" value="MetI-like"/>
    <property type="match status" value="1"/>
</dbReference>
<dbReference type="PROSITE" id="PS50928">
    <property type="entry name" value="ABC_TM1"/>
    <property type="match status" value="1"/>
</dbReference>
<dbReference type="SUPFAM" id="SSF161098">
    <property type="entry name" value="MetI-like"/>
    <property type="match status" value="1"/>
</dbReference>
<dbReference type="CDD" id="cd06261">
    <property type="entry name" value="TM_PBP2"/>
    <property type="match status" value="1"/>
</dbReference>
<comment type="subcellular location">
    <subcellularLocation>
        <location evidence="1 7">Cell membrane</location>
        <topology evidence="1 7">Multi-pass membrane protein</topology>
    </subcellularLocation>
</comment>
<dbReference type="GO" id="GO:0055085">
    <property type="term" value="P:transmembrane transport"/>
    <property type="evidence" value="ECO:0007669"/>
    <property type="project" value="InterPro"/>
</dbReference>
<sequence>MMRHLNGRQRVLLGLIVSAVILLTVCIGGAFCGDAARVTDFSRKNLEPCLRYPFGTDWLGRDMLVRTLKGISLSVLLGMAAAAVSAFIALALGIAAATLGKTVDAVISFVIDLLMGIPHILLLILISVALGKGFRGVAWGVALTHWPSLARLIRAEVMQLKESPYIQIAGKLGKSRWYIAGKHMLPHLMPQFLTGLVLLFPHAILHESSVTFLGFGLSSEQPAIGIILSESMKYLVTGKWWLALFPGTALVLVVVLFYVAGENLRKLTDPGSVHK</sequence>
<accession>A0A2Y9B9H7</accession>
<evidence type="ECO:0000256" key="1">
    <source>
        <dbReference type="ARBA" id="ARBA00004651"/>
    </source>
</evidence>
<dbReference type="Proteomes" id="UP000245845">
    <property type="component" value="Unassembled WGS sequence"/>
</dbReference>
<feature type="transmembrane region" description="Helical" evidence="7">
    <location>
        <begin position="240"/>
        <end position="260"/>
    </location>
</feature>
<proteinExistence type="inferred from homology"/>
<dbReference type="RefSeq" id="WP_330405250.1">
    <property type="nucleotide sequence ID" value="NZ_BAAACK010000006.1"/>
</dbReference>
<dbReference type="PANTHER" id="PTHR43386">
    <property type="entry name" value="OLIGOPEPTIDE TRANSPORT SYSTEM PERMEASE PROTEIN APPC"/>
    <property type="match status" value="1"/>
</dbReference>
<keyword evidence="4 7" id="KW-0812">Transmembrane</keyword>
<name>A0A2Y9B9H7_9FIRM</name>
<dbReference type="Pfam" id="PF00528">
    <property type="entry name" value="BPD_transp_1"/>
    <property type="match status" value="1"/>
</dbReference>
<reference evidence="9 10" key="1">
    <citation type="submission" date="2018-05" db="EMBL/GenBank/DDBJ databases">
        <title>The Hungate 1000. A catalogue of reference genomes from the rumen microbiome.</title>
        <authorList>
            <person name="Kelly W."/>
        </authorList>
    </citation>
    <scope>NUCLEOTIDE SEQUENCE [LARGE SCALE GENOMIC DNA]</scope>
    <source>
        <strain evidence="9 10">NLAE-zl-C242</strain>
    </source>
</reference>
<evidence type="ECO:0000259" key="8">
    <source>
        <dbReference type="PROSITE" id="PS50928"/>
    </source>
</evidence>
<dbReference type="InterPro" id="IPR035906">
    <property type="entry name" value="MetI-like_sf"/>
</dbReference>
<gene>
    <name evidence="9" type="ORF">A8806_102170</name>
</gene>
<keyword evidence="6 7" id="KW-0472">Membrane</keyword>
<dbReference type="PANTHER" id="PTHR43386:SF23">
    <property type="entry name" value="ABC TRANSPORTER"/>
    <property type="match status" value="1"/>
</dbReference>
<organism evidence="9 10">
    <name type="scientific">Faecalicatena orotica</name>
    <dbReference type="NCBI Taxonomy" id="1544"/>
    <lineage>
        <taxon>Bacteria</taxon>
        <taxon>Bacillati</taxon>
        <taxon>Bacillota</taxon>
        <taxon>Clostridia</taxon>
        <taxon>Lachnospirales</taxon>
        <taxon>Lachnospiraceae</taxon>
        <taxon>Faecalicatena</taxon>
    </lineage>
</organism>
<dbReference type="InterPro" id="IPR000515">
    <property type="entry name" value="MetI-like"/>
</dbReference>
<feature type="transmembrane region" description="Helical" evidence="7">
    <location>
        <begin position="71"/>
        <end position="97"/>
    </location>
</feature>
<evidence type="ECO:0000313" key="9">
    <source>
        <dbReference type="EMBL" id="PWJ31314.1"/>
    </source>
</evidence>